<protein>
    <submittedName>
        <fullName evidence="2">Uncharacterized protein</fullName>
    </submittedName>
</protein>
<accession>A0ABN1U038</accession>
<evidence type="ECO:0000313" key="2">
    <source>
        <dbReference type="EMBL" id="GAA1111058.1"/>
    </source>
</evidence>
<evidence type="ECO:0000256" key="1">
    <source>
        <dbReference type="SAM" id="Phobius"/>
    </source>
</evidence>
<feature type="transmembrane region" description="Helical" evidence="1">
    <location>
        <begin position="45"/>
        <end position="67"/>
    </location>
</feature>
<proteinExistence type="predicted"/>
<keyword evidence="1" id="KW-0812">Transmembrane</keyword>
<keyword evidence="1" id="KW-1133">Transmembrane helix</keyword>
<evidence type="ECO:0000313" key="3">
    <source>
        <dbReference type="Proteomes" id="UP001501581"/>
    </source>
</evidence>
<sequence>MKPESIVESLRPEPAPLDPAWSVETLEAILAAPDPTPPRRGRARVLAGLAGVTVLGLGGAAWAAGLLPGGNEAPESVREQVSRWGGDADDLETVVDVTLPDGTGFVVWQAEGDRSCTAVSHTRPGTPRSQMWNGSTGCGTGGLAADSSGRVVVLSEGAAAPGEPDWRTAPWYPVAYGVTETGATQVRMHGRLTWTGDRIETTIPVDPETGGFAATLDGVSWPAGNYPDAPATALSGLTFDYLDADGDILATACDC</sequence>
<dbReference type="Proteomes" id="UP001501581">
    <property type="component" value="Unassembled WGS sequence"/>
</dbReference>
<gene>
    <name evidence="2" type="ORF">GCM10009668_35070</name>
</gene>
<comment type="caution">
    <text evidence="2">The sequence shown here is derived from an EMBL/GenBank/DDBJ whole genome shotgun (WGS) entry which is preliminary data.</text>
</comment>
<dbReference type="RefSeq" id="WP_343996164.1">
    <property type="nucleotide sequence ID" value="NZ_BAAALG010000013.1"/>
</dbReference>
<reference evidence="2 3" key="1">
    <citation type="journal article" date="2019" name="Int. J. Syst. Evol. Microbiol.">
        <title>The Global Catalogue of Microorganisms (GCM) 10K type strain sequencing project: providing services to taxonomists for standard genome sequencing and annotation.</title>
        <authorList>
            <consortium name="The Broad Institute Genomics Platform"/>
            <consortium name="The Broad Institute Genome Sequencing Center for Infectious Disease"/>
            <person name="Wu L."/>
            <person name="Ma J."/>
        </authorList>
    </citation>
    <scope>NUCLEOTIDE SEQUENCE [LARGE SCALE GENOMIC DNA]</scope>
    <source>
        <strain evidence="2 3">JCM 13008</strain>
    </source>
</reference>
<keyword evidence="3" id="KW-1185">Reference proteome</keyword>
<dbReference type="EMBL" id="BAAALG010000013">
    <property type="protein sequence ID" value="GAA1111058.1"/>
    <property type="molecule type" value="Genomic_DNA"/>
</dbReference>
<keyword evidence="1" id="KW-0472">Membrane</keyword>
<organism evidence="2 3">
    <name type="scientific">Nocardioides dubius</name>
    <dbReference type="NCBI Taxonomy" id="317019"/>
    <lineage>
        <taxon>Bacteria</taxon>
        <taxon>Bacillati</taxon>
        <taxon>Actinomycetota</taxon>
        <taxon>Actinomycetes</taxon>
        <taxon>Propionibacteriales</taxon>
        <taxon>Nocardioidaceae</taxon>
        <taxon>Nocardioides</taxon>
    </lineage>
</organism>
<name>A0ABN1U038_9ACTN</name>